<evidence type="ECO:0000256" key="3">
    <source>
        <dbReference type="ARBA" id="ARBA00022737"/>
    </source>
</evidence>
<organism evidence="9 10">
    <name type="scientific">Hemibagrus guttatus</name>
    <dbReference type="NCBI Taxonomy" id="175788"/>
    <lineage>
        <taxon>Eukaryota</taxon>
        <taxon>Metazoa</taxon>
        <taxon>Chordata</taxon>
        <taxon>Craniata</taxon>
        <taxon>Vertebrata</taxon>
        <taxon>Euteleostomi</taxon>
        <taxon>Actinopterygii</taxon>
        <taxon>Neopterygii</taxon>
        <taxon>Teleostei</taxon>
        <taxon>Ostariophysi</taxon>
        <taxon>Siluriformes</taxon>
        <taxon>Bagridae</taxon>
        <taxon>Hemibagrus</taxon>
    </lineage>
</organism>
<dbReference type="AlphaFoldDB" id="A0AAE0V5D1"/>
<keyword evidence="1" id="KW-0436">Ligase</keyword>
<keyword evidence="5 7" id="KW-0067">ATP-binding</keyword>
<comment type="caution">
    <text evidence="9">The sequence shown here is derived from an EMBL/GenBank/DDBJ whole genome shotgun (WGS) entry which is preliminary data.</text>
</comment>
<name>A0AAE0V5D1_9TELE</name>
<keyword evidence="2" id="KW-0479">Metal-binding</keyword>
<dbReference type="InterPro" id="IPR011761">
    <property type="entry name" value="ATP-grasp"/>
</dbReference>
<proteinExistence type="predicted"/>
<dbReference type="FunFam" id="3.30.470.20:FF:000001">
    <property type="entry name" value="Carbamoyl-phosphate synthase large chain"/>
    <property type="match status" value="1"/>
</dbReference>
<feature type="domain" description="ATP-grasp" evidence="8">
    <location>
        <begin position="121"/>
        <end position="313"/>
    </location>
</feature>
<protein>
    <recommendedName>
        <fullName evidence="8">ATP-grasp domain-containing protein</fullName>
    </recommendedName>
</protein>
<keyword evidence="10" id="KW-1185">Reference proteome</keyword>
<dbReference type="InterPro" id="IPR058047">
    <property type="entry name" value="CPSase_preATP-grasp"/>
</dbReference>
<dbReference type="PANTHER" id="PTHR11405:SF53">
    <property type="entry name" value="CARBAMOYL-PHOSPHATE SYNTHASE [AMMONIA], MITOCHONDRIAL"/>
    <property type="match status" value="1"/>
</dbReference>
<dbReference type="GO" id="GO:0005524">
    <property type="term" value="F:ATP binding"/>
    <property type="evidence" value="ECO:0007669"/>
    <property type="project" value="UniProtKB-UniRule"/>
</dbReference>
<dbReference type="GO" id="GO:0005737">
    <property type="term" value="C:cytoplasm"/>
    <property type="evidence" value="ECO:0007669"/>
    <property type="project" value="TreeGrafter"/>
</dbReference>
<dbReference type="InterPro" id="IPR016185">
    <property type="entry name" value="PreATP-grasp_dom_sf"/>
</dbReference>
<dbReference type="SUPFAM" id="SSF56059">
    <property type="entry name" value="Glutathione synthetase ATP-binding domain-like"/>
    <property type="match status" value="1"/>
</dbReference>
<evidence type="ECO:0000256" key="6">
    <source>
        <dbReference type="ARBA" id="ARBA00047359"/>
    </source>
</evidence>
<accession>A0AAE0V5D1</accession>
<evidence type="ECO:0000313" key="10">
    <source>
        <dbReference type="Proteomes" id="UP001274896"/>
    </source>
</evidence>
<sequence length="373" mass="40673">MAVVVNPGLDRSEETSTMLHSVQEENLKTVLMNPNIASVQTNEVGSKQADTVYFLPITPKFVTEVIKTERPDGILLSMGGQTALNCGVELFQSGVLQQYGVKVLGTPVESIIATEDRQLFADKLKEINERIAPSVAVETVADALKAAEEIGYPVMVRSAYALGGLGSGLCSDKHKLEETARKALAMSSQILVEKSLLGWKEVEYEVVRDVADNCVTVCNMENFDPLGIHTGDSIVVAPSQTLSNEEYHMLRETAIKVVRHLGIVGECNIQYALHPSSLKYCIIEVNARLSRSSALASKATGYPLAFVAAKLALGIPLPEIKNVVSGKTTACFEPSLDYIVTKIPRWDLDRFQGMSQEIGSAMKSVGEVREWQR</sequence>
<evidence type="ECO:0000256" key="5">
    <source>
        <dbReference type="ARBA" id="ARBA00022840"/>
    </source>
</evidence>
<evidence type="ECO:0000259" key="8">
    <source>
        <dbReference type="PROSITE" id="PS50975"/>
    </source>
</evidence>
<dbReference type="PROSITE" id="PS00866">
    <property type="entry name" value="CPSASE_1"/>
    <property type="match status" value="1"/>
</dbReference>
<dbReference type="InterPro" id="IPR005483">
    <property type="entry name" value="CPSase_dom"/>
</dbReference>
<dbReference type="Proteomes" id="UP001274896">
    <property type="component" value="Unassembled WGS sequence"/>
</dbReference>
<dbReference type="Gene3D" id="3.40.50.20">
    <property type="match status" value="1"/>
</dbReference>
<dbReference type="PROSITE" id="PS00867">
    <property type="entry name" value="CPSASE_2"/>
    <property type="match status" value="1"/>
</dbReference>
<dbReference type="SUPFAM" id="SSF52440">
    <property type="entry name" value="PreATP-grasp domain"/>
    <property type="match status" value="1"/>
</dbReference>
<keyword evidence="4 7" id="KW-0547">Nucleotide-binding</keyword>
<dbReference type="Gene3D" id="3.30.470.20">
    <property type="entry name" value="ATP-grasp fold, B domain"/>
    <property type="match status" value="1"/>
</dbReference>
<gene>
    <name evidence="9" type="ORF">QTP70_012495</name>
</gene>
<reference evidence="9" key="1">
    <citation type="submission" date="2023-06" db="EMBL/GenBank/DDBJ databases">
        <title>Male Hemibagrus guttatus genome.</title>
        <authorList>
            <person name="Bian C."/>
        </authorList>
    </citation>
    <scope>NUCLEOTIDE SEQUENCE</scope>
    <source>
        <strain evidence="9">Male_cb2023</strain>
        <tissue evidence="9">Muscle</tissue>
    </source>
</reference>
<dbReference type="PANTHER" id="PTHR11405">
    <property type="entry name" value="CARBAMOYLTRANSFERASE FAMILY MEMBER"/>
    <property type="match status" value="1"/>
</dbReference>
<dbReference type="Pfam" id="PF02786">
    <property type="entry name" value="CPSase_L_D2"/>
    <property type="match status" value="1"/>
</dbReference>
<dbReference type="InterPro" id="IPR005479">
    <property type="entry name" value="CPAse_ATP-bd"/>
</dbReference>
<evidence type="ECO:0000313" key="9">
    <source>
        <dbReference type="EMBL" id="KAK3543206.1"/>
    </source>
</evidence>
<dbReference type="GO" id="GO:0004088">
    <property type="term" value="F:carbamoyl-phosphate synthase (glutamine-hydrolyzing) activity"/>
    <property type="evidence" value="ECO:0007669"/>
    <property type="project" value="TreeGrafter"/>
</dbReference>
<keyword evidence="3" id="KW-0677">Repeat</keyword>
<evidence type="ECO:0000256" key="4">
    <source>
        <dbReference type="ARBA" id="ARBA00022741"/>
    </source>
</evidence>
<dbReference type="PROSITE" id="PS50975">
    <property type="entry name" value="ATP_GRASP"/>
    <property type="match status" value="1"/>
</dbReference>
<dbReference type="FunFam" id="3.40.50.20:FF:000001">
    <property type="entry name" value="Carbamoyl-phosphate synthase large chain"/>
    <property type="match status" value="1"/>
</dbReference>
<dbReference type="GO" id="GO:0004087">
    <property type="term" value="F:carbamoyl-phosphate synthase (ammonia) activity"/>
    <property type="evidence" value="ECO:0007669"/>
    <property type="project" value="UniProtKB-EC"/>
</dbReference>
<evidence type="ECO:0000256" key="2">
    <source>
        <dbReference type="ARBA" id="ARBA00022723"/>
    </source>
</evidence>
<comment type="catalytic activity">
    <reaction evidence="6">
        <text>hydrogencarbonate + NH4(+) + 2 ATP = carbamoyl phosphate + 2 ADP + phosphate + 2 H(+)</text>
        <dbReference type="Rhea" id="RHEA:18029"/>
        <dbReference type="ChEBI" id="CHEBI:15378"/>
        <dbReference type="ChEBI" id="CHEBI:17544"/>
        <dbReference type="ChEBI" id="CHEBI:28938"/>
        <dbReference type="ChEBI" id="CHEBI:30616"/>
        <dbReference type="ChEBI" id="CHEBI:43474"/>
        <dbReference type="ChEBI" id="CHEBI:58228"/>
        <dbReference type="ChEBI" id="CHEBI:456216"/>
        <dbReference type="EC" id="6.3.4.16"/>
    </reaction>
</comment>
<dbReference type="EMBL" id="JAUCMX010000006">
    <property type="protein sequence ID" value="KAK3543206.1"/>
    <property type="molecule type" value="Genomic_DNA"/>
</dbReference>
<dbReference type="PRINTS" id="PR00098">
    <property type="entry name" value="CPSASE"/>
</dbReference>
<dbReference type="Pfam" id="PF25596">
    <property type="entry name" value="CPSase_L_D1"/>
    <property type="match status" value="1"/>
</dbReference>
<dbReference type="GO" id="GO:0006541">
    <property type="term" value="P:glutamine metabolic process"/>
    <property type="evidence" value="ECO:0007669"/>
    <property type="project" value="TreeGrafter"/>
</dbReference>
<dbReference type="GO" id="GO:0046872">
    <property type="term" value="F:metal ion binding"/>
    <property type="evidence" value="ECO:0007669"/>
    <property type="project" value="UniProtKB-KW"/>
</dbReference>
<evidence type="ECO:0000256" key="7">
    <source>
        <dbReference type="PROSITE-ProRule" id="PRU00409"/>
    </source>
</evidence>
<evidence type="ECO:0000256" key="1">
    <source>
        <dbReference type="ARBA" id="ARBA00022598"/>
    </source>
</evidence>